<organism evidence="2 3">
    <name type="scientific">Flavobacterium degerlachei</name>
    <dbReference type="NCBI Taxonomy" id="229203"/>
    <lineage>
        <taxon>Bacteria</taxon>
        <taxon>Pseudomonadati</taxon>
        <taxon>Bacteroidota</taxon>
        <taxon>Flavobacteriia</taxon>
        <taxon>Flavobacteriales</taxon>
        <taxon>Flavobacteriaceae</taxon>
        <taxon>Flavobacterium</taxon>
    </lineage>
</organism>
<dbReference type="EMBL" id="FNMV01000014">
    <property type="protein sequence ID" value="SDX72465.1"/>
    <property type="molecule type" value="Genomic_DNA"/>
</dbReference>
<evidence type="ECO:0000313" key="2">
    <source>
        <dbReference type="EMBL" id="SDX72465.1"/>
    </source>
</evidence>
<reference evidence="3" key="1">
    <citation type="submission" date="2016-10" db="EMBL/GenBank/DDBJ databases">
        <authorList>
            <person name="Varghese N."/>
            <person name="Submissions S."/>
        </authorList>
    </citation>
    <scope>NUCLEOTIDE SEQUENCE [LARGE SCALE GENOMIC DNA]</scope>
    <source>
        <strain evidence="3">DSM 15718</strain>
    </source>
</reference>
<gene>
    <name evidence="2" type="ORF">SAMN05444338_1147</name>
</gene>
<keyword evidence="1" id="KW-0472">Membrane</keyword>
<keyword evidence="1" id="KW-1133">Transmembrane helix</keyword>
<accession>A0A1H3E1A7</accession>
<keyword evidence="1" id="KW-0812">Transmembrane</keyword>
<proteinExistence type="predicted"/>
<feature type="transmembrane region" description="Helical" evidence="1">
    <location>
        <begin position="20"/>
        <end position="37"/>
    </location>
</feature>
<protein>
    <submittedName>
        <fullName evidence="2">Uncharacterized protein</fullName>
    </submittedName>
</protein>
<dbReference type="Proteomes" id="UP000198569">
    <property type="component" value="Unassembled WGS sequence"/>
</dbReference>
<name>A0A1H3E1A7_9FLAO</name>
<evidence type="ECO:0000256" key="1">
    <source>
        <dbReference type="SAM" id="Phobius"/>
    </source>
</evidence>
<evidence type="ECO:0000313" key="3">
    <source>
        <dbReference type="Proteomes" id="UP000198569"/>
    </source>
</evidence>
<sequence>MNGLHCSFQFPRMILVNDQGHYLFLFQAGVLAVFFYANQFVLELVKLFADGLQHSNALPVTLPCNALCALWVDTQPLVFGFHTLYGFDSL</sequence>
<dbReference type="AlphaFoldDB" id="A0A1H3E1A7"/>
<keyword evidence="3" id="KW-1185">Reference proteome</keyword>